<evidence type="ECO:0000313" key="2">
    <source>
        <dbReference type="Proteomes" id="UP001165986"/>
    </source>
</evidence>
<gene>
    <name evidence="1" type="ORF">FNW02_01830</name>
</gene>
<evidence type="ECO:0000313" key="1">
    <source>
        <dbReference type="EMBL" id="MBD6614639.1"/>
    </source>
</evidence>
<dbReference type="EMBL" id="VJXY01000001">
    <property type="protein sequence ID" value="MBD6614639.1"/>
    <property type="molecule type" value="Genomic_DNA"/>
</dbReference>
<protein>
    <submittedName>
        <fullName evidence="1">Uncharacterized protein</fullName>
    </submittedName>
</protein>
<proteinExistence type="predicted"/>
<accession>A0AA40VNV2</accession>
<comment type="caution">
    <text evidence="1">The sequence shown here is derived from an EMBL/GenBank/DDBJ whole genome shotgun (WGS) entry which is preliminary data.</text>
</comment>
<name>A0AA40VNV2_9NOST</name>
<keyword evidence="2" id="KW-1185">Reference proteome</keyword>
<dbReference type="RefSeq" id="WP_191755878.1">
    <property type="nucleotide sequence ID" value="NZ_VJXY01000001.1"/>
</dbReference>
<sequence length="88" mass="9791">MSASFLAVPKFREGQIVSFIGGKGVVKNYRFESDSWDSLVEMPMGPPEMGRVGYETMIWLSEVDISSPLNSFSQKVLNLQQKTLAKAC</sequence>
<reference evidence="1" key="1">
    <citation type="submission" date="2019-07" db="EMBL/GenBank/DDBJ databases">
        <title>Toxilogical consequences of a new and cryptic species of cyanobacteria (Komarekiella delphini-convector) recovered from the epidermis of a bottlenose dolphin and 1500 ft. in the air.</title>
        <authorList>
            <person name="Brown A.O."/>
            <person name="Dvorak P."/>
            <person name="Villanueva C.D."/>
            <person name="Foss A.J."/>
            <person name="Garvey A.D."/>
            <person name="Gibson Q.A."/>
            <person name="Johansen J.R."/>
            <person name="Casamatta D.A."/>
        </authorList>
    </citation>
    <scope>NUCLEOTIDE SEQUENCE</scope>
    <source>
        <strain evidence="1">SJRDD-AB1</strain>
    </source>
</reference>
<dbReference type="AlphaFoldDB" id="A0AA40VNV2"/>
<organism evidence="1 2">
    <name type="scientific">Komarekiella delphini-convector SJRDD-AB1</name>
    <dbReference type="NCBI Taxonomy" id="2593771"/>
    <lineage>
        <taxon>Bacteria</taxon>
        <taxon>Bacillati</taxon>
        <taxon>Cyanobacteriota</taxon>
        <taxon>Cyanophyceae</taxon>
        <taxon>Nostocales</taxon>
        <taxon>Nostocaceae</taxon>
        <taxon>Komarekiella</taxon>
        <taxon>Komarekiella delphini-convector</taxon>
    </lineage>
</organism>
<dbReference type="Proteomes" id="UP001165986">
    <property type="component" value="Unassembled WGS sequence"/>
</dbReference>